<keyword evidence="4" id="KW-0804">Transcription</keyword>
<dbReference type="InterPro" id="IPR001647">
    <property type="entry name" value="HTH_TetR"/>
</dbReference>
<protein>
    <submittedName>
        <fullName evidence="7">HTH-type transcriptional regulator YfiR</fullName>
    </submittedName>
</protein>
<evidence type="ECO:0000259" key="6">
    <source>
        <dbReference type="PROSITE" id="PS50977"/>
    </source>
</evidence>
<name>A0A9E6XW96_9ACTN</name>
<dbReference type="GO" id="GO:0003700">
    <property type="term" value="F:DNA-binding transcription factor activity"/>
    <property type="evidence" value="ECO:0007669"/>
    <property type="project" value="TreeGrafter"/>
</dbReference>
<evidence type="ECO:0000256" key="2">
    <source>
        <dbReference type="ARBA" id="ARBA00023015"/>
    </source>
</evidence>
<keyword evidence="3 5" id="KW-0238">DNA-binding</keyword>
<dbReference type="PANTHER" id="PTHR30055">
    <property type="entry name" value="HTH-TYPE TRANSCRIPTIONAL REGULATOR RUTR"/>
    <property type="match status" value="1"/>
</dbReference>
<evidence type="ECO:0000256" key="1">
    <source>
        <dbReference type="ARBA" id="ARBA00022491"/>
    </source>
</evidence>
<dbReference type="EMBL" id="CP087164">
    <property type="protein sequence ID" value="UGS35604.1"/>
    <property type="molecule type" value="Genomic_DNA"/>
</dbReference>
<dbReference type="SUPFAM" id="SSF48498">
    <property type="entry name" value="Tetracyclin repressor-like, C-terminal domain"/>
    <property type="match status" value="1"/>
</dbReference>
<dbReference type="Gene3D" id="1.10.10.60">
    <property type="entry name" value="Homeodomain-like"/>
    <property type="match status" value="1"/>
</dbReference>
<gene>
    <name evidence="7" type="primary">yfiR</name>
    <name evidence="7" type="ORF">DSM104329_01997</name>
</gene>
<dbReference type="Proteomes" id="UP001162834">
    <property type="component" value="Chromosome"/>
</dbReference>
<keyword evidence="8" id="KW-1185">Reference proteome</keyword>
<dbReference type="KEGG" id="sbae:DSM104329_01997"/>
<evidence type="ECO:0000256" key="5">
    <source>
        <dbReference type="PROSITE-ProRule" id="PRU00335"/>
    </source>
</evidence>
<dbReference type="GO" id="GO:0000976">
    <property type="term" value="F:transcription cis-regulatory region binding"/>
    <property type="evidence" value="ECO:0007669"/>
    <property type="project" value="TreeGrafter"/>
</dbReference>
<accession>A0A9E6XW96</accession>
<dbReference type="InterPro" id="IPR036271">
    <property type="entry name" value="Tet_transcr_reg_TetR-rel_C_sf"/>
</dbReference>
<reference evidence="7" key="1">
    <citation type="journal article" date="2022" name="Int. J. Syst. Evol. Microbiol.">
        <title>Pseudomonas aegrilactucae sp. nov. and Pseudomonas morbosilactucae sp. nov., pathogens causing bacterial rot of lettuce in Japan.</title>
        <authorList>
            <person name="Sawada H."/>
            <person name="Fujikawa T."/>
            <person name="Satou M."/>
        </authorList>
    </citation>
    <scope>NUCLEOTIDE SEQUENCE</scope>
    <source>
        <strain evidence="7">0166_1</strain>
    </source>
</reference>
<dbReference type="PROSITE" id="PS50977">
    <property type="entry name" value="HTH_TETR_2"/>
    <property type="match status" value="1"/>
</dbReference>
<proteinExistence type="predicted"/>
<evidence type="ECO:0000256" key="4">
    <source>
        <dbReference type="ARBA" id="ARBA00023163"/>
    </source>
</evidence>
<keyword evidence="2" id="KW-0805">Transcription regulation</keyword>
<feature type="domain" description="HTH tetR-type" evidence="6">
    <location>
        <begin position="1"/>
        <end position="48"/>
    </location>
</feature>
<dbReference type="InterPro" id="IPR039538">
    <property type="entry name" value="BetI_C"/>
</dbReference>
<dbReference type="InterPro" id="IPR050109">
    <property type="entry name" value="HTH-type_TetR-like_transc_reg"/>
</dbReference>
<evidence type="ECO:0000313" key="7">
    <source>
        <dbReference type="EMBL" id="UGS35604.1"/>
    </source>
</evidence>
<evidence type="ECO:0000313" key="8">
    <source>
        <dbReference type="Proteomes" id="UP001162834"/>
    </source>
</evidence>
<sequence length="179" mass="19964">MGARRGIARASLEEVAETAGYTKGAVYANFASKEELFLAVLDERFGERLEQIERRLASGDDPHAQARQLGADFTQYFEGDREWARLFFEFAVHAARDEAFRAQLTARYRALRERIAAALQRRMDELGIEPPQPVADLALMTFAMANGVALEAMLEPEEVPADLLGRMFELLTAGTGVPR</sequence>
<dbReference type="Pfam" id="PF13977">
    <property type="entry name" value="TetR_C_6"/>
    <property type="match status" value="1"/>
</dbReference>
<dbReference type="InterPro" id="IPR009057">
    <property type="entry name" value="Homeodomain-like_sf"/>
</dbReference>
<dbReference type="AlphaFoldDB" id="A0A9E6XW96"/>
<feature type="DNA-binding region" description="H-T-H motif" evidence="5">
    <location>
        <begin position="11"/>
        <end position="30"/>
    </location>
</feature>
<evidence type="ECO:0000256" key="3">
    <source>
        <dbReference type="ARBA" id="ARBA00023125"/>
    </source>
</evidence>
<keyword evidence="1" id="KW-0678">Repressor</keyword>
<dbReference type="PANTHER" id="PTHR30055:SF241">
    <property type="entry name" value="TRANSCRIPTIONAL REGULATORY PROTEIN"/>
    <property type="match status" value="1"/>
</dbReference>
<dbReference type="Gene3D" id="1.10.357.10">
    <property type="entry name" value="Tetracycline Repressor, domain 2"/>
    <property type="match status" value="1"/>
</dbReference>
<organism evidence="7 8">
    <name type="scientific">Capillimicrobium parvum</name>
    <dbReference type="NCBI Taxonomy" id="2884022"/>
    <lineage>
        <taxon>Bacteria</taxon>
        <taxon>Bacillati</taxon>
        <taxon>Actinomycetota</taxon>
        <taxon>Thermoleophilia</taxon>
        <taxon>Solirubrobacterales</taxon>
        <taxon>Capillimicrobiaceae</taxon>
        <taxon>Capillimicrobium</taxon>
    </lineage>
</organism>
<dbReference type="SUPFAM" id="SSF46689">
    <property type="entry name" value="Homeodomain-like"/>
    <property type="match status" value="1"/>
</dbReference>
<dbReference type="Pfam" id="PF00440">
    <property type="entry name" value="TetR_N"/>
    <property type="match status" value="1"/>
</dbReference>